<evidence type="ECO:0008006" key="3">
    <source>
        <dbReference type="Google" id="ProtNLM"/>
    </source>
</evidence>
<dbReference type="Proteomes" id="UP000238650">
    <property type="component" value="Unassembled WGS sequence"/>
</dbReference>
<comment type="caution">
    <text evidence="1">The sequence shown here is derived from an EMBL/GenBank/DDBJ whole genome shotgun (WGS) entry which is preliminary data.</text>
</comment>
<protein>
    <recommendedName>
        <fullName evidence="3">Metallopeptidase family protein</fullName>
    </recommendedName>
</protein>
<sequence>MLEVSHEEFESLVADGLDSLHDDMLQQLDNVIFLIEDRPADGSDLLGVYEGFSLAERDAYGYGEEPDRITLFRENLLEHCADREELVAEIRVTLVHEIAHFYGISEERIHELGWG</sequence>
<keyword evidence="2" id="KW-1185">Reference proteome</keyword>
<gene>
    <name evidence="1" type="ORF">B4915_02435</name>
</gene>
<dbReference type="OrthoDB" id="9806895at2"/>
<dbReference type="InterPro" id="IPR038555">
    <property type="entry name" value="Zincin_1_sf"/>
</dbReference>
<evidence type="ECO:0000313" key="2">
    <source>
        <dbReference type="Proteomes" id="UP000238650"/>
    </source>
</evidence>
<dbReference type="SUPFAM" id="SSF55486">
    <property type="entry name" value="Metalloproteases ('zincins'), catalytic domain"/>
    <property type="match status" value="1"/>
</dbReference>
<name>A0A2S9QQV5_9MICO</name>
<accession>A0A2S9QQV5</accession>
<dbReference type="Pfam" id="PF06262">
    <property type="entry name" value="Zincin_1"/>
    <property type="match status" value="1"/>
</dbReference>
<dbReference type="Gene3D" id="3.30.2010.20">
    <property type="match status" value="1"/>
</dbReference>
<organism evidence="1 2">
    <name type="scientific">Leucobacter massiliensis</name>
    <dbReference type="NCBI Taxonomy" id="1686285"/>
    <lineage>
        <taxon>Bacteria</taxon>
        <taxon>Bacillati</taxon>
        <taxon>Actinomycetota</taxon>
        <taxon>Actinomycetes</taxon>
        <taxon>Micrococcales</taxon>
        <taxon>Microbacteriaceae</taxon>
        <taxon>Leucobacter</taxon>
    </lineage>
</organism>
<evidence type="ECO:0000313" key="1">
    <source>
        <dbReference type="EMBL" id="PRI11952.1"/>
    </source>
</evidence>
<reference evidence="1 2" key="1">
    <citation type="journal article" date="2017" name="New Microbes New Infect">
        <title>Genome sequence of 'Leucobacter massiliensis' sp. nov. isolated from human pharynx after travel to the 2014 Hajj.</title>
        <authorList>
            <person name="Leangapichart T."/>
            <person name="Gautret P."/>
            <person name="Nguyen T.T."/>
            <person name="Armstrong N."/>
            <person name="Rolain J.M."/>
        </authorList>
    </citation>
    <scope>NUCLEOTIDE SEQUENCE [LARGE SCALE GENOMIC DNA]</scope>
    <source>
        <strain evidence="1 2">122RC15</strain>
    </source>
</reference>
<dbReference type="InterPro" id="IPR010428">
    <property type="entry name" value="Zincin_1"/>
</dbReference>
<dbReference type="CDD" id="cd12952">
    <property type="entry name" value="MMP_ACEL2062"/>
    <property type="match status" value="1"/>
</dbReference>
<dbReference type="RefSeq" id="WP_105804266.1">
    <property type="nucleotide sequence ID" value="NZ_MWZD01000013.1"/>
</dbReference>
<dbReference type="EMBL" id="MWZD01000013">
    <property type="protein sequence ID" value="PRI11952.1"/>
    <property type="molecule type" value="Genomic_DNA"/>
</dbReference>
<proteinExistence type="predicted"/>
<dbReference type="AlphaFoldDB" id="A0A2S9QQV5"/>